<dbReference type="SUPFAM" id="SSF46548">
    <property type="entry name" value="alpha-helical ferredoxin"/>
    <property type="match status" value="1"/>
</dbReference>
<dbReference type="InterPro" id="IPR004017">
    <property type="entry name" value="Cys_rich_dom"/>
</dbReference>
<dbReference type="SUPFAM" id="SSF103501">
    <property type="entry name" value="Respiratory nitrate reductase 1 gamma chain"/>
    <property type="match status" value="1"/>
</dbReference>
<dbReference type="PANTHER" id="PTHR43255:SF1">
    <property type="entry name" value="IRON-SULFUR-BINDING OXIDOREDUCTASE FADF-RELATED"/>
    <property type="match status" value="1"/>
</dbReference>
<dbReference type="InterPro" id="IPR009051">
    <property type="entry name" value="Helical_ferredxn"/>
</dbReference>
<dbReference type="InterPro" id="IPR017900">
    <property type="entry name" value="4Fe4S_Fe_S_CS"/>
</dbReference>
<comment type="caution">
    <text evidence="8">The sequence shown here is derived from an EMBL/GenBank/DDBJ whole genome shotgun (WGS) entry which is preliminary data.</text>
</comment>
<feature type="domain" description="4Fe-4S ferredoxin-type" evidence="7">
    <location>
        <begin position="399"/>
        <end position="430"/>
    </location>
</feature>
<dbReference type="PROSITE" id="PS00198">
    <property type="entry name" value="4FE4S_FER_1"/>
    <property type="match status" value="2"/>
</dbReference>
<dbReference type="Pfam" id="PF02754">
    <property type="entry name" value="CCG"/>
    <property type="match status" value="1"/>
</dbReference>
<evidence type="ECO:0000256" key="1">
    <source>
        <dbReference type="ARBA" id="ARBA00022485"/>
    </source>
</evidence>
<evidence type="ECO:0000256" key="4">
    <source>
        <dbReference type="ARBA" id="ARBA00023004"/>
    </source>
</evidence>
<dbReference type="InterPro" id="IPR036197">
    <property type="entry name" value="NarG-like_sf"/>
</dbReference>
<keyword evidence="1" id="KW-0004">4Fe-4S</keyword>
<evidence type="ECO:0000256" key="6">
    <source>
        <dbReference type="SAM" id="Phobius"/>
    </source>
</evidence>
<keyword evidence="3" id="KW-0560">Oxidoreductase</keyword>
<evidence type="ECO:0000313" key="9">
    <source>
        <dbReference type="Proteomes" id="UP001597261"/>
    </source>
</evidence>
<keyword evidence="4" id="KW-0408">Iron</keyword>
<feature type="transmembrane region" description="Helical" evidence="6">
    <location>
        <begin position="206"/>
        <end position="228"/>
    </location>
</feature>
<keyword evidence="2" id="KW-0479">Metal-binding</keyword>
<dbReference type="InterPro" id="IPR017896">
    <property type="entry name" value="4Fe4S_Fe-S-bd"/>
</dbReference>
<evidence type="ECO:0000256" key="5">
    <source>
        <dbReference type="ARBA" id="ARBA00023014"/>
    </source>
</evidence>
<dbReference type="PANTHER" id="PTHR43255">
    <property type="entry name" value="IRON-SULFUR-BINDING OXIDOREDUCTASE FADF-RELATED-RELATED"/>
    <property type="match status" value="1"/>
</dbReference>
<protein>
    <submittedName>
        <fullName evidence="8">(Fe-S)-binding protein</fullName>
    </submittedName>
</protein>
<dbReference type="InterPro" id="IPR051460">
    <property type="entry name" value="HdrC_iron-sulfur_subunit"/>
</dbReference>
<keyword evidence="6" id="KW-0812">Transmembrane</keyword>
<proteinExistence type="predicted"/>
<keyword evidence="5" id="KW-0411">Iron-sulfur</keyword>
<evidence type="ECO:0000259" key="7">
    <source>
        <dbReference type="PROSITE" id="PS51379"/>
    </source>
</evidence>
<feature type="transmembrane region" description="Helical" evidence="6">
    <location>
        <begin position="147"/>
        <end position="173"/>
    </location>
</feature>
<dbReference type="Pfam" id="PF13187">
    <property type="entry name" value="Fer4_9"/>
    <property type="match status" value="1"/>
</dbReference>
<keyword evidence="6" id="KW-1133">Transmembrane helix</keyword>
<keyword evidence="6" id="KW-0472">Membrane</keyword>
<feature type="transmembrane region" description="Helical" evidence="6">
    <location>
        <begin position="107"/>
        <end position="127"/>
    </location>
</feature>
<feature type="domain" description="4Fe-4S ferredoxin-type" evidence="7">
    <location>
        <begin position="326"/>
        <end position="357"/>
    </location>
</feature>
<evidence type="ECO:0000256" key="3">
    <source>
        <dbReference type="ARBA" id="ARBA00023002"/>
    </source>
</evidence>
<accession>A0ABW4IQ66</accession>
<evidence type="ECO:0000313" key="8">
    <source>
        <dbReference type="EMBL" id="MFD1659101.1"/>
    </source>
</evidence>
<dbReference type="Gene3D" id="1.20.950.20">
    <property type="entry name" value="Transmembrane di-heme cytochromes, Chain C"/>
    <property type="match status" value="1"/>
</dbReference>
<dbReference type="PROSITE" id="PS51379">
    <property type="entry name" value="4FE4S_FER_2"/>
    <property type="match status" value="2"/>
</dbReference>
<reference evidence="9" key="1">
    <citation type="journal article" date="2019" name="Int. J. Syst. Evol. Microbiol.">
        <title>The Global Catalogue of Microorganisms (GCM) 10K type strain sequencing project: providing services to taxonomists for standard genome sequencing and annotation.</title>
        <authorList>
            <consortium name="The Broad Institute Genomics Platform"/>
            <consortium name="The Broad Institute Genome Sequencing Center for Infectious Disease"/>
            <person name="Wu L."/>
            <person name="Ma J."/>
        </authorList>
    </citation>
    <scope>NUCLEOTIDE SEQUENCE [LARGE SCALE GENOMIC DNA]</scope>
    <source>
        <strain evidence="9">CGMCC 1.12470</strain>
    </source>
</reference>
<evidence type="ECO:0000256" key="2">
    <source>
        <dbReference type="ARBA" id="ARBA00022723"/>
    </source>
</evidence>
<dbReference type="Gene3D" id="1.10.1060.10">
    <property type="entry name" value="Alpha-helical ferredoxin"/>
    <property type="match status" value="1"/>
</dbReference>
<gene>
    <name evidence="8" type="ORF">ACFSL4_12990</name>
</gene>
<sequence>MTVASSDMPVTAAEETREVFQGFSAVGEIAFYVLAFVTMGVFFWGFWRRVRKYRRGRAAGRKAVLWQSLVSRPAKGVGQREDNWSVGAVATNSSVFRRDRAAGIAHFFIFWGFITLFIGTVILTIDFDIVRKAGTLFLGHEVSFFKGAFYLVYSVVLDTMGFTAVLGLAYMALRRGVRRPAKLDYTRAEKPEGGYSRARIVAGDWAFIYLFGGILVTGYLLEAFRILAGHFPAFEVWSPLGWLLARGFEAAGMSSSTAETAHMADWWVHSLMALGFVVYIPFSKAMHMIVDGVNLLVHDRSTARRLPAPPEDAEHVGYKEISDFTWKELLDLDACTKCGRCHEVCPARTAGAPLSPRDLILDLRQWADTQSSGITLLDRETRADATGPLATGADTALAGDVVKAQTLWSCTTCMHCVEVCPVGIEHVPTIVQLRRGLVDEGTMDATLQQTLQNLSKQGNSFGKSARMRSRWTKGLDFKIKDARKEPVKYLWFVGDFASFDDRLQGNSQALASILHDADVDFGLLYEGERNAGNDVRRVGEEGLFEMLADQNIASLEAAQFQEIFTTDPHSLNTLRNEYPERGATYTVWHYTELLADLVESGAIRVEPLGYRVTYHDPCYLARYNGVVDAPRRLLKALGCELVEMPRNRADTFCCGAGGGRIWMDDSMLDERPSENRIREAVRVGVDKFIVSCPKDMTMFSDAVKTTGNEDAMTVLDIIQLVKEAQRKPASPGVPEVAGV</sequence>
<dbReference type="RefSeq" id="WP_381081855.1">
    <property type="nucleotide sequence ID" value="NZ_JBHUDX010000030.1"/>
</dbReference>
<dbReference type="EMBL" id="JBHUDX010000030">
    <property type="protein sequence ID" value="MFD1659101.1"/>
    <property type="molecule type" value="Genomic_DNA"/>
</dbReference>
<name>A0ABW4IQ66_9ACTN</name>
<feature type="transmembrane region" description="Helical" evidence="6">
    <location>
        <begin position="29"/>
        <end position="47"/>
    </location>
</feature>
<dbReference type="Proteomes" id="UP001597261">
    <property type="component" value="Unassembled WGS sequence"/>
</dbReference>
<organism evidence="8 9">
    <name type="scientific">Streptomyces caeni</name>
    <dbReference type="NCBI Taxonomy" id="2307231"/>
    <lineage>
        <taxon>Bacteria</taxon>
        <taxon>Bacillati</taxon>
        <taxon>Actinomycetota</taxon>
        <taxon>Actinomycetes</taxon>
        <taxon>Kitasatosporales</taxon>
        <taxon>Streptomycetaceae</taxon>
        <taxon>Streptomyces</taxon>
    </lineage>
</organism>
<keyword evidence="9" id="KW-1185">Reference proteome</keyword>